<accession>A0A2R6VYU1</accession>
<reference evidence="2" key="1">
    <citation type="journal article" date="2017" name="Cell">
        <title>Insights into land plant evolution garnered from the Marchantia polymorpha genome.</title>
        <authorList>
            <person name="Bowman J.L."/>
            <person name="Kohchi T."/>
            <person name="Yamato K.T."/>
            <person name="Jenkins J."/>
            <person name="Shu S."/>
            <person name="Ishizaki K."/>
            <person name="Yamaoka S."/>
            <person name="Nishihama R."/>
            <person name="Nakamura Y."/>
            <person name="Berger F."/>
            <person name="Adam C."/>
            <person name="Aki S.S."/>
            <person name="Althoff F."/>
            <person name="Araki T."/>
            <person name="Arteaga-Vazquez M.A."/>
            <person name="Balasubrmanian S."/>
            <person name="Barry K."/>
            <person name="Bauer D."/>
            <person name="Boehm C.R."/>
            <person name="Briginshaw L."/>
            <person name="Caballero-Perez J."/>
            <person name="Catarino B."/>
            <person name="Chen F."/>
            <person name="Chiyoda S."/>
            <person name="Chovatia M."/>
            <person name="Davies K.M."/>
            <person name="Delmans M."/>
            <person name="Demura T."/>
            <person name="Dierschke T."/>
            <person name="Dolan L."/>
            <person name="Dorantes-Acosta A.E."/>
            <person name="Eklund D.M."/>
            <person name="Florent S.N."/>
            <person name="Flores-Sandoval E."/>
            <person name="Fujiyama A."/>
            <person name="Fukuzawa H."/>
            <person name="Galik B."/>
            <person name="Grimanelli D."/>
            <person name="Grimwood J."/>
            <person name="Grossniklaus U."/>
            <person name="Hamada T."/>
            <person name="Haseloff J."/>
            <person name="Hetherington A.J."/>
            <person name="Higo A."/>
            <person name="Hirakawa Y."/>
            <person name="Hundley H.N."/>
            <person name="Ikeda Y."/>
            <person name="Inoue K."/>
            <person name="Inoue S.I."/>
            <person name="Ishida S."/>
            <person name="Jia Q."/>
            <person name="Kakita M."/>
            <person name="Kanazawa T."/>
            <person name="Kawai Y."/>
            <person name="Kawashima T."/>
            <person name="Kennedy M."/>
            <person name="Kinose K."/>
            <person name="Kinoshita T."/>
            <person name="Kohara Y."/>
            <person name="Koide E."/>
            <person name="Komatsu K."/>
            <person name="Kopischke S."/>
            <person name="Kubo M."/>
            <person name="Kyozuka J."/>
            <person name="Lagercrantz U."/>
            <person name="Lin S.S."/>
            <person name="Lindquist E."/>
            <person name="Lipzen A.M."/>
            <person name="Lu C.W."/>
            <person name="De Luna E."/>
            <person name="Martienssen R.A."/>
            <person name="Minamino N."/>
            <person name="Mizutani M."/>
            <person name="Mizutani M."/>
            <person name="Mochizuki N."/>
            <person name="Monte I."/>
            <person name="Mosher R."/>
            <person name="Nagasaki H."/>
            <person name="Nakagami H."/>
            <person name="Naramoto S."/>
            <person name="Nishitani K."/>
            <person name="Ohtani M."/>
            <person name="Okamoto T."/>
            <person name="Okumura M."/>
            <person name="Phillips J."/>
            <person name="Pollak B."/>
            <person name="Reinders A."/>
            <person name="Rovekamp M."/>
            <person name="Sano R."/>
            <person name="Sawa S."/>
            <person name="Schmid M.W."/>
            <person name="Shirakawa M."/>
            <person name="Solano R."/>
            <person name="Spunde A."/>
            <person name="Suetsugu N."/>
            <person name="Sugano S."/>
            <person name="Sugiyama A."/>
            <person name="Sun R."/>
            <person name="Suzuki Y."/>
            <person name="Takenaka M."/>
            <person name="Takezawa D."/>
            <person name="Tomogane H."/>
            <person name="Tsuzuki M."/>
            <person name="Ueda T."/>
            <person name="Umeda M."/>
            <person name="Ward J.M."/>
            <person name="Watanabe Y."/>
            <person name="Yazaki K."/>
            <person name="Yokoyama R."/>
            <person name="Yoshitake Y."/>
            <person name="Yotsui I."/>
            <person name="Zachgo S."/>
            <person name="Schmutz J."/>
        </authorList>
    </citation>
    <scope>NUCLEOTIDE SEQUENCE [LARGE SCALE GENOMIC DNA]</scope>
    <source>
        <strain evidence="2">Tak-1</strain>
    </source>
</reference>
<dbReference type="Gramene" id="Mp5g19819.1">
    <property type="protein sequence ID" value="Mp5g19819.1.cds1"/>
    <property type="gene ID" value="Mp5g19819"/>
</dbReference>
<gene>
    <name evidence="1" type="ORF">MARPO_0409s0001</name>
</gene>
<dbReference type="Gene3D" id="3.40.50.2000">
    <property type="entry name" value="Glycogen Phosphorylase B"/>
    <property type="match status" value="1"/>
</dbReference>
<dbReference type="AlphaFoldDB" id="A0A2R6VYU1"/>
<evidence type="ECO:0000313" key="1">
    <source>
        <dbReference type="EMBL" id="PTQ26773.1"/>
    </source>
</evidence>
<keyword evidence="2" id="KW-1185">Reference proteome</keyword>
<dbReference type="EMBL" id="KZ773055">
    <property type="protein sequence ID" value="PTQ26773.1"/>
    <property type="molecule type" value="Genomic_DNA"/>
</dbReference>
<evidence type="ECO:0000313" key="2">
    <source>
        <dbReference type="Proteomes" id="UP000244005"/>
    </source>
</evidence>
<organism evidence="1 2">
    <name type="scientific">Marchantia polymorpha</name>
    <name type="common">Common liverwort</name>
    <name type="synonym">Marchantia aquatica</name>
    <dbReference type="NCBI Taxonomy" id="3197"/>
    <lineage>
        <taxon>Eukaryota</taxon>
        <taxon>Viridiplantae</taxon>
        <taxon>Streptophyta</taxon>
        <taxon>Embryophyta</taxon>
        <taxon>Marchantiophyta</taxon>
        <taxon>Marchantiopsida</taxon>
        <taxon>Marchantiidae</taxon>
        <taxon>Marchantiales</taxon>
        <taxon>Marchantiaceae</taxon>
        <taxon>Marchantia</taxon>
    </lineage>
</organism>
<dbReference type="Gramene" id="Mp5g19840.1">
    <property type="protein sequence ID" value="Mp5g19840.1.cds1"/>
    <property type="gene ID" value="Mp5g19840"/>
</dbReference>
<protein>
    <submittedName>
        <fullName evidence="1">Uncharacterized protein</fullName>
    </submittedName>
</protein>
<dbReference type="Proteomes" id="UP000244005">
    <property type="component" value="Unassembled WGS sequence"/>
</dbReference>
<proteinExistence type="predicted"/>
<sequence length="106" mass="11920">MTSIEKSPKAQLVPFKTQGHWTPFVNLMRALAAHGINLKVCLTKIPADELRILMEKGQLENVDIEIVEAFRDTIHIPNTHAPSIVWSRILKSTRANSHSRCPPSRA</sequence>
<dbReference type="SUPFAM" id="SSF53756">
    <property type="entry name" value="UDP-Glycosyltransferase/glycogen phosphorylase"/>
    <property type="match status" value="1"/>
</dbReference>
<name>A0A2R6VYU1_MARPO</name>